<accession>A0AAD7GNH6</accession>
<keyword evidence="3" id="KW-1185">Reference proteome</keyword>
<organism evidence="2 3">
    <name type="scientific">Mycena rosella</name>
    <name type="common">Pink bonnet</name>
    <name type="synonym">Agaricus rosellus</name>
    <dbReference type="NCBI Taxonomy" id="1033263"/>
    <lineage>
        <taxon>Eukaryota</taxon>
        <taxon>Fungi</taxon>
        <taxon>Dikarya</taxon>
        <taxon>Basidiomycota</taxon>
        <taxon>Agaricomycotina</taxon>
        <taxon>Agaricomycetes</taxon>
        <taxon>Agaricomycetidae</taxon>
        <taxon>Agaricales</taxon>
        <taxon>Marasmiineae</taxon>
        <taxon>Mycenaceae</taxon>
        <taxon>Mycena</taxon>
    </lineage>
</organism>
<dbReference type="EMBL" id="JARKIE010000030">
    <property type="protein sequence ID" value="KAJ7697374.1"/>
    <property type="molecule type" value="Genomic_DNA"/>
</dbReference>
<reference evidence="2" key="1">
    <citation type="submission" date="2023-03" db="EMBL/GenBank/DDBJ databases">
        <title>Massive genome expansion in bonnet fungi (Mycena s.s.) driven by repeated elements and novel gene families across ecological guilds.</title>
        <authorList>
            <consortium name="Lawrence Berkeley National Laboratory"/>
            <person name="Harder C.B."/>
            <person name="Miyauchi S."/>
            <person name="Viragh M."/>
            <person name="Kuo A."/>
            <person name="Thoen E."/>
            <person name="Andreopoulos B."/>
            <person name="Lu D."/>
            <person name="Skrede I."/>
            <person name="Drula E."/>
            <person name="Henrissat B."/>
            <person name="Morin E."/>
            <person name="Kohler A."/>
            <person name="Barry K."/>
            <person name="LaButti K."/>
            <person name="Morin E."/>
            <person name="Salamov A."/>
            <person name="Lipzen A."/>
            <person name="Mereny Z."/>
            <person name="Hegedus B."/>
            <person name="Baldrian P."/>
            <person name="Stursova M."/>
            <person name="Weitz H."/>
            <person name="Taylor A."/>
            <person name="Grigoriev I.V."/>
            <person name="Nagy L.G."/>
            <person name="Martin F."/>
            <person name="Kauserud H."/>
        </authorList>
    </citation>
    <scope>NUCLEOTIDE SEQUENCE</scope>
    <source>
        <strain evidence="2">CBHHK067</strain>
    </source>
</reference>
<evidence type="ECO:0000313" key="3">
    <source>
        <dbReference type="Proteomes" id="UP001221757"/>
    </source>
</evidence>
<dbReference type="Proteomes" id="UP001221757">
    <property type="component" value="Unassembled WGS sequence"/>
</dbReference>
<gene>
    <name evidence="2" type="ORF">B0H17DRAFT_1328882</name>
</gene>
<dbReference type="AlphaFoldDB" id="A0AAD7GNH6"/>
<sequence>MLSSRVGIDHVFVPPRTSEKIPSPPCTPSTLARLRVRKHADTEPRTGLAAIMSPHAEKRPARLCARRTVHAPCSQARRGVHPGRVARHDAPYPPRPRSASHDATPANTPRSRIPPQFSLRAPTSVRITPPLRPRTAPRKPARFAPAPYTTPHLVSSGNVHAPRALPSPPANDSAHAPLRAL</sequence>
<name>A0AAD7GNH6_MYCRO</name>
<proteinExistence type="predicted"/>
<comment type="caution">
    <text evidence="2">The sequence shown here is derived from an EMBL/GenBank/DDBJ whole genome shotgun (WGS) entry which is preliminary data.</text>
</comment>
<evidence type="ECO:0000313" key="2">
    <source>
        <dbReference type="EMBL" id="KAJ7697374.1"/>
    </source>
</evidence>
<protein>
    <submittedName>
        <fullName evidence="2">Uncharacterized protein</fullName>
    </submittedName>
</protein>
<feature type="region of interest" description="Disordered" evidence="1">
    <location>
        <begin position="74"/>
        <end position="181"/>
    </location>
</feature>
<evidence type="ECO:0000256" key="1">
    <source>
        <dbReference type="SAM" id="MobiDB-lite"/>
    </source>
</evidence>